<protein>
    <submittedName>
        <fullName evidence="1">Uncharacterized protein</fullName>
    </submittedName>
</protein>
<evidence type="ECO:0000313" key="1">
    <source>
        <dbReference type="EMBL" id="KAK8047316.1"/>
    </source>
</evidence>
<reference evidence="1 2" key="1">
    <citation type="submission" date="2023-01" db="EMBL/GenBank/DDBJ databases">
        <title>Analysis of 21 Apiospora genomes using comparative genomics revels a genus with tremendous synthesis potential of carbohydrate active enzymes and secondary metabolites.</title>
        <authorList>
            <person name="Sorensen T."/>
        </authorList>
    </citation>
    <scope>NUCLEOTIDE SEQUENCE [LARGE SCALE GENOMIC DNA]</scope>
    <source>
        <strain evidence="1 2">CBS 83171</strain>
    </source>
</reference>
<comment type="caution">
    <text evidence="1">The sequence shown here is derived from an EMBL/GenBank/DDBJ whole genome shotgun (WGS) entry which is preliminary data.</text>
</comment>
<gene>
    <name evidence="1" type="ORF">PG996_015380</name>
</gene>
<dbReference type="Gene3D" id="3.40.50.1820">
    <property type="entry name" value="alpha/beta hydrolase"/>
    <property type="match status" value="1"/>
</dbReference>
<dbReference type="Proteomes" id="UP001446871">
    <property type="component" value="Unassembled WGS sequence"/>
</dbReference>
<proteinExistence type="predicted"/>
<dbReference type="EMBL" id="JAQQWM010000009">
    <property type="protein sequence ID" value="KAK8047316.1"/>
    <property type="molecule type" value="Genomic_DNA"/>
</dbReference>
<dbReference type="InterPro" id="IPR029058">
    <property type="entry name" value="AB_hydrolase_fold"/>
</dbReference>
<evidence type="ECO:0000313" key="2">
    <source>
        <dbReference type="Proteomes" id="UP001446871"/>
    </source>
</evidence>
<organism evidence="1 2">
    <name type="scientific">Apiospora saccharicola</name>
    <dbReference type="NCBI Taxonomy" id="335842"/>
    <lineage>
        <taxon>Eukaryota</taxon>
        <taxon>Fungi</taxon>
        <taxon>Dikarya</taxon>
        <taxon>Ascomycota</taxon>
        <taxon>Pezizomycotina</taxon>
        <taxon>Sordariomycetes</taxon>
        <taxon>Xylariomycetidae</taxon>
        <taxon>Amphisphaeriales</taxon>
        <taxon>Apiosporaceae</taxon>
        <taxon>Apiospora</taxon>
    </lineage>
</organism>
<accession>A0ABR1TN54</accession>
<sequence>MEIKTSIVPLTGNGTSHKLTMRAAGCLLLSVIDESLTFCHSGSCQYKVLLADACPEMIRASVNLESTCLPFQSVTAEEKQAAAKAEYEKLLNARSGSLYIPPARLVASSMLK</sequence>
<keyword evidence="2" id="KW-1185">Reference proteome</keyword>
<name>A0ABR1TN54_9PEZI</name>